<dbReference type="GO" id="GO:0035999">
    <property type="term" value="P:tetrahydrofolate interconversion"/>
    <property type="evidence" value="ECO:0007669"/>
    <property type="project" value="TreeGrafter"/>
</dbReference>
<dbReference type="PANTHER" id="PTHR23407">
    <property type="entry name" value="ATPASE INHIBITOR/5-FORMYLTETRAHYDROFOLATE CYCLO-LIGASE"/>
    <property type="match status" value="1"/>
</dbReference>
<evidence type="ECO:0000256" key="7">
    <source>
        <dbReference type="RuleBase" id="RU361279"/>
    </source>
</evidence>
<dbReference type="FunFam" id="3.40.50.10420:FF:000007">
    <property type="entry name" value="5-formyltetrahydrofolate cyclo-ligase"/>
    <property type="match status" value="1"/>
</dbReference>
<dbReference type="EMBL" id="LNIX01000017">
    <property type="protein sequence ID" value="OXA45460.1"/>
    <property type="molecule type" value="Genomic_DNA"/>
</dbReference>
<dbReference type="GO" id="GO:0009396">
    <property type="term" value="P:folic acid-containing compound biosynthetic process"/>
    <property type="evidence" value="ECO:0007669"/>
    <property type="project" value="TreeGrafter"/>
</dbReference>
<evidence type="ECO:0000256" key="4">
    <source>
        <dbReference type="ARBA" id="ARBA00036539"/>
    </source>
</evidence>
<dbReference type="SUPFAM" id="SSF100950">
    <property type="entry name" value="NagB/RpiA/CoA transferase-like"/>
    <property type="match status" value="1"/>
</dbReference>
<organism evidence="8 9">
    <name type="scientific">Folsomia candida</name>
    <name type="common">Springtail</name>
    <dbReference type="NCBI Taxonomy" id="158441"/>
    <lineage>
        <taxon>Eukaryota</taxon>
        <taxon>Metazoa</taxon>
        <taxon>Ecdysozoa</taxon>
        <taxon>Arthropoda</taxon>
        <taxon>Hexapoda</taxon>
        <taxon>Collembola</taxon>
        <taxon>Entomobryomorpha</taxon>
        <taxon>Isotomoidea</taxon>
        <taxon>Isotomidae</taxon>
        <taxon>Proisotominae</taxon>
        <taxon>Folsomia</taxon>
    </lineage>
</organism>
<dbReference type="GO" id="GO:0030272">
    <property type="term" value="F:5-formyltetrahydrofolate cyclo-ligase activity"/>
    <property type="evidence" value="ECO:0007669"/>
    <property type="project" value="UniProtKB-EC"/>
</dbReference>
<reference evidence="8 9" key="1">
    <citation type="submission" date="2015-12" db="EMBL/GenBank/DDBJ databases">
        <title>The genome of Folsomia candida.</title>
        <authorList>
            <person name="Faddeeva A."/>
            <person name="Derks M.F."/>
            <person name="Anvar Y."/>
            <person name="Smit S."/>
            <person name="Van Straalen N."/>
            <person name="Roelofs D."/>
        </authorList>
    </citation>
    <scope>NUCLEOTIDE SEQUENCE [LARGE SCALE GENOMIC DNA]</scope>
    <source>
        <strain evidence="8 9">VU population</strain>
        <tissue evidence="8">Whole body</tissue>
    </source>
</reference>
<comment type="cofactor">
    <cofactor evidence="7">
        <name>Mg(2+)</name>
        <dbReference type="ChEBI" id="CHEBI:18420"/>
    </cofactor>
</comment>
<dbReference type="AlphaFoldDB" id="A0A226DK10"/>
<accession>A0A226DK10</accession>
<dbReference type="Pfam" id="PF01812">
    <property type="entry name" value="5-FTHF_cyc-lig"/>
    <property type="match status" value="1"/>
</dbReference>
<dbReference type="NCBIfam" id="TIGR02727">
    <property type="entry name" value="MTHFS_bact"/>
    <property type="match status" value="1"/>
</dbReference>
<comment type="catalytic activity">
    <reaction evidence="4 7">
        <text>(6S)-5-formyl-5,6,7,8-tetrahydrofolate + ATP = (6R)-5,10-methenyltetrahydrofolate + ADP + phosphate</text>
        <dbReference type="Rhea" id="RHEA:10488"/>
        <dbReference type="ChEBI" id="CHEBI:30616"/>
        <dbReference type="ChEBI" id="CHEBI:43474"/>
        <dbReference type="ChEBI" id="CHEBI:57455"/>
        <dbReference type="ChEBI" id="CHEBI:57457"/>
        <dbReference type="ChEBI" id="CHEBI:456216"/>
        <dbReference type="EC" id="6.3.3.2"/>
    </reaction>
</comment>
<dbReference type="InterPro" id="IPR037171">
    <property type="entry name" value="NagB/RpiA_transferase-like"/>
</dbReference>
<evidence type="ECO:0000256" key="6">
    <source>
        <dbReference type="PIRSR" id="PIRSR006806-1"/>
    </source>
</evidence>
<dbReference type="InterPro" id="IPR002698">
    <property type="entry name" value="FTHF_cligase"/>
</dbReference>
<dbReference type="OrthoDB" id="2015992at2759"/>
<name>A0A226DK10_FOLCA</name>
<protein>
    <recommendedName>
        <fullName evidence="5 7">5-formyltetrahydrofolate cyclo-ligase</fullName>
        <ecNumber evidence="5 7">6.3.3.2</ecNumber>
    </recommendedName>
</protein>
<keyword evidence="7" id="KW-0479">Metal-binding</keyword>
<dbReference type="PANTHER" id="PTHR23407:SF1">
    <property type="entry name" value="5-FORMYLTETRAHYDROFOLATE CYCLO-LIGASE"/>
    <property type="match status" value="1"/>
</dbReference>
<dbReference type="Proteomes" id="UP000198287">
    <property type="component" value="Unassembled WGS sequence"/>
</dbReference>
<dbReference type="EC" id="6.3.3.2" evidence="5 7"/>
<dbReference type="PIRSF" id="PIRSF006806">
    <property type="entry name" value="FTHF_cligase"/>
    <property type="match status" value="1"/>
</dbReference>
<gene>
    <name evidence="8" type="ORF">Fcan01_19754</name>
</gene>
<dbReference type="GO" id="GO:0046872">
    <property type="term" value="F:metal ion binding"/>
    <property type="evidence" value="ECO:0007669"/>
    <property type="project" value="UniProtKB-KW"/>
</dbReference>
<dbReference type="OMA" id="STIYPCQ"/>
<evidence type="ECO:0000313" key="8">
    <source>
        <dbReference type="EMBL" id="OXA45460.1"/>
    </source>
</evidence>
<keyword evidence="7" id="KW-0460">Magnesium</keyword>
<proteinExistence type="inferred from homology"/>
<evidence type="ECO:0000313" key="9">
    <source>
        <dbReference type="Proteomes" id="UP000198287"/>
    </source>
</evidence>
<dbReference type="GO" id="GO:0005739">
    <property type="term" value="C:mitochondrion"/>
    <property type="evidence" value="ECO:0007669"/>
    <property type="project" value="TreeGrafter"/>
</dbReference>
<comment type="similarity">
    <text evidence="1 7">Belongs to the 5-formyltetrahydrofolate cyclo-ligase family.</text>
</comment>
<keyword evidence="9" id="KW-1185">Reference proteome</keyword>
<evidence type="ECO:0000256" key="1">
    <source>
        <dbReference type="ARBA" id="ARBA00010638"/>
    </source>
</evidence>
<dbReference type="InterPro" id="IPR024185">
    <property type="entry name" value="FTHF_cligase-like_sf"/>
</dbReference>
<comment type="caution">
    <text evidence="8">The sequence shown here is derived from an EMBL/GenBank/DDBJ whole genome shotgun (WGS) entry which is preliminary data.</text>
</comment>
<evidence type="ECO:0000256" key="3">
    <source>
        <dbReference type="ARBA" id="ARBA00022840"/>
    </source>
</evidence>
<keyword evidence="3 6" id="KW-0067">ATP-binding</keyword>
<feature type="binding site" evidence="6">
    <location>
        <position position="54"/>
    </location>
    <ligand>
        <name>substrate</name>
    </ligand>
</feature>
<dbReference type="STRING" id="158441.A0A226DK10"/>
<keyword evidence="8" id="KW-0436">Ligase</keyword>
<dbReference type="GO" id="GO:0005524">
    <property type="term" value="F:ATP binding"/>
    <property type="evidence" value="ECO:0007669"/>
    <property type="project" value="UniProtKB-KW"/>
</dbReference>
<evidence type="ECO:0000256" key="2">
    <source>
        <dbReference type="ARBA" id="ARBA00022741"/>
    </source>
</evidence>
<feature type="binding site" evidence="6">
    <location>
        <position position="59"/>
    </location>
    <ligand>
        <name>substrate</name>
    </ligand>
</feature>
<evidence type="ECO:0000256" key="5">
    <source>
        <dbReference type="ARBA" id="ARBA00038966"/>
    </source>
</evidence>
<keyword evidence="2 6" id="KW-0547">Nucleotide-binding</keyword>
<sequence>MFSNSVAKSKLRQEIKQRLSSMTVQERSRQSSIVTEKVLSCPEYKRSGRVCLYLSMSDEVSTLDILKDVFASGKTCFVPRYTKTEMEMLSLFSYEDYLNLPLTKWNIKQPEATEGRVEALASGGLDLILVPGLAFSATGHRLGRGKGYYDTYLAKCFTSQQKTPPVTIGLAYREQIVDHIPTDEHDKPIDKVFWADL</sequence>
<feature type="binding site" evidence="6">
    <location>
        <begin position="141"/>
        <end position="149"/>
    </location>
    <ligand>
        <name>ATP</name>
        <dbReference type="ChEBI" id="CHEBI:30616"/>
    </ligand>
</feature>
<feature type="binding site" evidence="6">
    <location>
        <begin position="8"/>
        <end position="12"/>
    </location>
    <ligand>
        <name>ATP</name>
        <dbReference type="ChEBI" id="CHEBI:30616"/>
    </ligand>
</feature>
<dbReference type="Gene3D" id="3.40.50.10420">
    <property type="entry name" value="NagB/RpiA/CoA transferase-like"/>
    <property type="match status" value="1"/>
</dbReference>